<dbReference type="AlphaFoldDB" id="A0A921H3I9"/>
<accession>A0A921H3I9</accession>
<reference evidence="1" key="2">
    <citation type="submission" date="2021-09" db="EMBL/GenBank/DDBJ databases">
        <authorList>
            <person name="Gilroy R."/>
        </authorList>
    </citation>
    <scope>NUCLEOTIDE SEQUENCE</scope>
    <source>
        <strain evidence="1">6966</strain>
    </source>
</reference>
<dbReference type="EMBL" id="DYVS01000083">
    <property type="protein sequence ID" value="HJF70063.1"/>
    <property type="molecule type" value="Genomic_DNA"/>
</dbReference>
<proteinExistence type="predicted"/>
<organism evidence="1 2">
    <name type="scientific">Butyricimonas virosa</name>
    <dbReference type="NCBI Taxonomy" id="544645"/>
    <lineage>
        <taxon>Bacteria</taxon>
        <taxon>Pseudomonadati</taxon>
        <taxon>Bacteroidota</taxon>
        <taxon>Bacteroidia</taxon>
        <taxon>Bacteroidales</taxon>
        <taxon>Odoribacteraceae</taxon>
        <taxon>Butyricimonas</taxon>
    </lineage>
</organism>
<protein>
    <submittedName>
        <fullName evidence="1">6-bladed beta-propeller</fullName>
    </submittedName>
</protein>
<evidence type="ECO:0000313" key="1">
    <source>
        <dbReference type="EMBL" id="HJF70063.1"/>
    </source>
</evidence>
<dbReference type="Proteomes" id="UP000742098">
    <property type="component" value="Unassembled WGS sequence"/>
</dbReference>
<dbReference type="PROSITE" id="PS51257">
    <property type="entry name" value="PROKAR_LIPOPROTEIN"/>
    <property type="match status" value="1"/>
</dbReference>
<name>A0A921H3I9_9BACT</name>
<evidence type="ECO:0000313" key="2">
    <source>
        <dbReference type="Proteomes" id="UP000742098"/>
    </source>
</evidence>
<sequence>MKCILQKRIVSKIAICVFVILVGCKGNQNSKKNVTDYSSIPNFSTKEIRVNQLMGIDSLKIDGKKMSMVGNFFIHQDSLYFADCILTSVLVYDKDGHYVRSIYKKGRGPMELSGLDVMTVLPSGDFVIMDEQWGITVCDTVWNKVKTFMLEWKSTKSLEELRRNPDPQDSGIYEVEYTKNKICAYGEQRVIFPITTEAMNLNAFEGQGTRRYYDESYTLAILSLQSGAVEKMICRFSPVYKKYTYLPNLKNVLFETEGNELYYSFEVDPLIYKMNLADSTVTSFGEAGLGMNTNYRETTLFEDAERYKTEDIENYGYYRYLRYIADENVLFRGYRKGKGMKDGLQVYSENCLIADIEVPRDFEVIGYIAPWFYARGFCNYDNEEIVIYKFKLE</sequence>
<reference evidence="1" key="1">
    <citation type="journal article" date="2021" name="PeerJ">
        <title>Extensive microbial diversity within the chicken gut microbiome revealed by metagenomics and culture.</title>
        <authorList>
            <person name="Gilroy R."/>
            <person name="Ravi A."/>
            <person name="Getino M."/>
            <person name="Pursley I."/>
            <person name="Horton D.L."/>
            <person name="Alikhan N.F."/>
            <person name="Baker D."/>
            <person name="Gharbi K."/>
            <person name="Hall N."/>
            <person name="Watson M."/>
            <person name="Adriaenssens E.M."/>
            <person name="Foster-Nyarko E."/>
            <person name="Jarju S."/>
            <person name="Secka A."/>
            <person name="Antonio M."/>
            <person name="Oren A."/>
            <person name="Chaudhuri R.R."/>
            <person name="La Ragione R."/>
            <person name="Hildebrand F."/>
            <person name="Pallen M.J."/>
        </authorList>
    </citation>
    <scope>NUCLEOTIDE SEQUENCE</scope>
    <source>
        <strain evidence="1">6966</strain>
    </source>
</reference>
<comment type="caution">
    <text evidence="1">The sequence shown here is derived from an EMBL/GenBank/DDBJ whole genome shotgun (WGS) entry which is preliminary data.</text>
</comment>
<gene>
    <name evidence="1" type="ORF">K8V05_04840</name>
</gene>